<dbReference type="InterPro" id="IPR036086">
    <property type="entry name" value="ParB/Sulfiredoxin_sf"/>
</dbReference>
<organism evidence="3 4">
    <name type="scientific">Fodinisporobacter ferrooxydans</name>
    <dbReference type="NCBI Taxonomy" id="2901836"/>
    <lineage>
        <taxon>Bacteria</taxon>
        <taxon>Bacillati</taxon>
        <taxon>Bacillota</taxon>
        <taxon>Bacilli</taxon>
        <taxon>Bacillales</taxon>
        <taxon>Alicyclobacillaceae</taxon>
        <taxon>Fodinisporobacter</taxon>
    </lineage>
</organism>
<accession>A0ABY4CSC0</accession>
<dbReference type="Gene3D" id="3.90.1530.10">
    <property type="entry name" value="Conserved hypothetical protein from pyrococcus furiosus pfu- 392566-001, ParB domain"/>
    <property type="match status" value="1"/>
</dbReference>
<dbReference type="InterPro" id="IPR003115">
    <property type="entry name" value="ParB_N"/>
</dbReference>
<dbReference type="InterPro" id="IPR050336">
    <property type="entry name" value="Chromosome_partition/occlusion"/>
</dbReference>
<evidence type="ECO:0000313" key="4">
    <source>
        <dbReference type="Proteomes" id="UP000830167"/>
    </source>
</evidence>
<dbReference type="SMART" id="SM00470">
    <property type="entry name" value="ParB"/>
    <property type="match status" value="1"/>
</dbReference>
<dbReference type="PANTHER" id="PTHR33375:SF1">
    <property type="entry name" value="CHROMOSOME-PARTITIONING PROTEIN PARB-RELATED"/>
    <property type="match status" value="1"/>
</dbReference>
<sequence>MLIDIAKIKVTDRIRKEFGNIDELAQDIELNGLINPPVVTPDYELIAGERRLQACKKLGYQQLEVRVMSVKDYEHQLRLEISENEKRKNFTFSEGLEWAKRLEQIEVLKAQERMKNPTQNFAQGSSKGESAEIVAKQTGFGNKETYRQAKFIAEHADEETIRKLNEEKISIHRAYMETKKRMEEAENAKTVAENRAKHLEQELANERNKPAQVIEKEVIKEVVPDKIQKKLKDDEVNLNIVKAAYREAKERIAELERKINDPSTDTELLEKKAKKLELEKHISIFELQLKIKKFLEDASPSLFLQGAIAKSNGLFRKDLLDSIESLERFSYSLRQYLNADITEIFDAEYKEVM</sequence>
<gene>
    <name evidence="3" type="ORF">LSG31_00335</name>
</gene>
<dbReference type="CDD" id="cd16410">
    <property type="entry name" value="ParB_N_like"/>
    <property type="match status" value="1"/>
</dbReference>
<keyword evidence="1" id="KW-0175">Coiled coil</keyword>
<dbReference type="PANTHER" id="PTHR33375">
    <property type="entry name" value="CHROMOSOME-PARTITIONING PROTEIN PARB-RELATED"/>
    <property type="match status" value="1"/>
</dbReference>
<evidence type="ECO:0000256" key="1">
    <source>
        <dbReference type="SAM" id="Coils"/>
    </source>
</evidence>
<proteinExistence type="predicted"/>
<dbReference type="SUPFAM" id="SSF110849">
    <property type="entry name" value="ParB/Sulfiredoxin"/>
    <property type="match status" value="1"/>
</dbReference>
<dbReference type="EMBL" id="CP089291">
    <property type="protein sequence ID" value="UOF90765.1"/>
    <property type="molecule type" value="Genomic_DNA"/>
</dbReference>
<feature type="coiled-coil region" evidence="1">
    <location>
        <begin position="175"/>
        <end position="258"/>
    </location>
</feature>
<keyword evidence="4" id="KW-1185">Reference proteome</keyword>
<protein>
    <submittedName>
        <fullName evidence="3">ParB N-terminal domain-containing protein</fullName>
    </submittedName>
</protein>
<evidence type="ECO:0000313" key="3">
    <source>
        <dbReference type="EMBL" id="UOF90765.1"/>
    </source>
</evidence>
<name>A0ABY4CSC0_9BACL</name>
<dbReference type="Pfam" id="PF02195">
    <property type="entry name" value="ParB_N"/>
    <property type="match status" value="1"/>
</dbReference>
<reference evidence="3" key="1">
    <citation type="submission" date="2021-12" db="EMBL/GenBank/DDBJ databases">
        <title>Alicyclobacillaceae gen. nov., sp. nov., isolated from chalcocite enrichment system.</title>
        <authorList>
            <person name="Jiang Z."/>
        </authorList>
    </citation>
    <scope>NUCLEOTIDE SEQUENCE</scope>
    <source>
        <strain evidence="3">MYW30-H2</strain>
    </source>
</reference>
<dbReference type="RefSeq" id="WP_347437465.1">
    <property type="nucleotide sequence ID" value="NZ_CP089291.1"/>
</dbReference>
<feature type="domain" description="ParB-like N-terminal" evidence="2">
    <location>
        <begin position="1"/>
        <end position="85"/>
    </location>
</feature>
<dbReference type="Proteomes" id="UP000830167">
    <property type="component" value="Chromosome"/>
</dbReference>
<evidence type="ECO:0000259" key="2">
    <source>
        <dbReference type="SMART" id="SM00470"/>
    </source>
</evidence>